<dbReference type="InterPro" id="IPR015422">
    <property type="entry name" value="PyrdxlP-dep_Trfase_small"/>
</dbReference>
<dbReference type="Proteomes" id="UP000011841">
    <property type="component" value="Chromosome"/>
</dbReference>
<dbReference type="GO" id="GO:0005829">
    <property type="term" value="C:cytosol"/>
    <property type="evidence" value="ECO:0007669"/>
    <property type="project" value="TreeGrafter"/>
</dbReference>
<dbReference type="PANTHER" id="PTHR43094">
    <property type="entry name" value="AMINOTRANSFERASE"/>
    <property type="match status" value="1"/>
</dbReference>
<dbReference type="PANTHER" id="PTHR43094:SF1">
    <property type="entry name" value="AMINOTRANSFERASE CLASS-III"/>
    <property type="match status" value="1"/>
</dbReference>
<evidence type="ECO:0000256" key="1">
    <source>
        <dbReference type="ARBA" id="ARBA00008954"/>
    </source>
</evidence>
<dbReference type="STRING" id="1245469.S58_09670"/>
<dbReference type="SUPFAM" id="SSF53383">
    <property type="entry name" value="PLP-dependent transferases"/>
    <property type="match status" value="1"/>
</dbReference>
<dbReference type="PATRIC" id="fig|1245469.3.peg.989"/>
<dbReference type="HOGENOM" id="CLU_016922_4_2_5"/>
<accession>M4Z1G7</accession>
<dbReference type="AlphaFoldDB" id="M4Z1G7"/>
<sequence length="253" mass="27616">MASLERQIDHDGPETIAAIVLEPIVGTSGLYVPPVDFIKGIRKLCDEHGVLLIFDETMTGWGRTGRWFACEHFDVVPDILVTAKGITSGYVPLGVTVFTPAIREKFLDTAFVGGLTNEGHTLACAAGIANIEVYEQEGLIERSAALGEYLNKSLLELQAMHPSVGSVRGKGLFACLELSSDRERRIGIAGYRNARCTIAGEITSRMLQMGVFVVAKWDFIFVAPPLIISRTALTEAIEKLDKVLAYTDELVRC</sequence>
<evidence type="ECO:0000256" key="2">
    <source>
        <dbReference type="ARBA" id="ARBA00022898"/>
    </source>
</evidence>
<keyword evidence="3" id="KW-0808">Transferase</keyword>
<protein>
    <submittedName>
        <fullName evidence="3">Aminotransferase</fullName>
    </submittedName>
</protein>
<dbReference type="InterPro" id="IPR015424">
    <property type="entry name" value="PyrdxlP-dep_Trfase"/>
</dbReference>
<reference evidence="3 4" key="1">
    <citation type="journal article" date="2013" name="Appl. Environ. Microbiol.">
        <title>Genome analysis suggests that the soil oligotrophic bacterium Agromonas oligotrophica (Bradyrhizobium oligotrophicum) is a nitrogen-fixing symbiont of Aeschynomene indica.</title>
        <authorList>
            <person name="Okubo T."/>
            <person name="Fukushima S."/>
            <person name="Itakura M."/>
            <person name="Oshima K."/>
            <person name="Longtonglang A."/>
            <person name="Teaumroong N."/>
            <person name="Mitsui H."/>
            <person name="Hattori M."/>
            <person name="Hattori R."/>
            <person name="Hattori T."/>
            <person name="Minamisawa K."/>
        </authorList>
    </citation>
    <scope>NUCLEOTIDE SEQUENCE [LARGE SCALE GENOMIC DNA]</scope>
    <source>
        <strain evidence="3 4">S58</strain>
    </source>
</reference>
<evidence type="ECO:0000313" key="3">
    <source>
        <dbReference type="EMBL" id="BAM86978.1"/>
    </source>
</evidence>
<gene>
    <name evidence="3" type="ORF">S58_09670</name>
</gene>
<dbReference type="InterPro" id="IPR015421">
    <property type="entry name" value="PyrdxlP-dep_Trfase_major"/>
</dbReference>
<keyword evidence="4" id="KW-1185">Reference proteome</keyword>
<keyword evidence="2" id="KW-0663">Pyridoxal phosphate</keyword>
<name>M4Z1G7_9BRAD</name>
<dbReference type="Gene3D" id="3.40.640.10">
    <property type="entry name" value="Type I PLP-dependent aspartate aminotransferase-like (Major domain)"/>
    <property type="match status" value="1"/>
</dbReference>
<dbReference type="EMBL" id="AP012603">
    <property type="protein sequence ID" value="BAM86978.1"/>
    <property type="molecule type" value="Genomic_DNA"/>
</dbReference>
<evidence type="ECO:0000313" key="4">
    <source>
        <dbReference type="Proteomes" id="UP000011841"/>
    </source>
</evidence>
<dbReference type="eggNOG" id="COG0161">
    <property type="taxonomic scope" value="Bacteria"/>
</dbReference>
<dbReference type="Gene3D" id="3.90.1150.10">
    <property type="entry name" value="Aspartate Aminotransferase, domain 1"/>
    <property type="match status" value="1"/>
</dbReference>
<keyword evidence="3" id="KW-0032">Aminotransferase</keyword>
<proteinExistence type="inferred from homology"/>
<dbReference type="KEGG" id="aol:S58_09670"/>
<comment type="similarity">
    <text evidence="1">Belongs to the class-III pyridoxal-phosphate-dependent aminotransferase family.</text>
</comment>
<dbReference type="Pfam" id="PF00202">
    <property type="entry name" value="Aminotran_3"/>
    <property type="match status" value="1"/>
</dbReference>
<dbReference type="InterPro" id="IPR005814">
    <property type="entry name" value="Aminotrans_3"/>
</dbReference>
<dbReference type="GO" id="GO:0008483">
    <property type="term" value="F:transaminase activity"/>
    <property type="evidence" value="ECO:0007669"/>
    <property type="project" value="UniProtKB-KW"/>
</dbReference>
<organism evidence="3 4">
    <name type="scientific">Bradyrhizobium oligotrophicum S58</name>
    <dbReference type="NCBI Taxonomy" id="1245469"/>
    <lineage>
        <taxon>Bacteria</taxon>
        <taxon>Pseudomonadati</taxon>
        <taxon>Pseudomonadota</taxon>
        <taxon>Alphaproteobacteria</taxon>
        <taxon>Hyphomicrobiales</taxon>
        <taxon>Nitrobacteraceae</taxon>
        <taxon>Bradyrhizobium</taxon>
    </lineage>
</organism>
<dbReference type="GO" id="GO:0030170">
    <property type="term" value="F:pyridoxal phosphate binding"/>
    <property type="evidence" value="ECO:0007669"/>
    <property type="project" value="InterPro"/>
</dbReference>